<evidence type="ECO:0000256" key="2">
    <source>
        <dbReference type="ARBA" id="ARBA00022741"/>
    </source>
</evidence>
<protein>
    <recommendedName>
        <fullName evidence="1">RNA helicase</fullName>
        <ecNumber evidence="1">3.6.4.13</ecNumber>
    </recommendedName>
</protein>
<keyword evidence="4" id="KW-0347">Helicase</keyword>
<evidence type="ECO:0000259" key="10">
    <source>
        <dbReference type="PROSITE" id="PS51195"/>
    </source>
</evidence>
<evidence type="ECO:0000256" key="6">
    <source>
        <dbReference type="PROSITE-ProRule" id="PRU00552"/>
    </source>
</evidence>
<dbReference type="PROSITE" id="PS51194">
    <property type="entry name" value="HELICASE_CTER"/>
    <property type="match status" value="1"/>
</dbReference>
<feature type="short sequence motif" description="Q motif" evidence="6">
    <location>
        <begin position="173"/>
        <end position="201"/>
    </location>
</feature>
<feature type="domain" description="Helicase C-terminal" evidence="9">
    <location>
        <begin position="416"/>
        <end position="565"/>
    </location>
</feature>
<feature type="domain" description="Helicase ATP-binding" evidence="8">
    <location>
        <begin position="206"/>
        <end position="385"/>
    </location>
</feature>
<evidence type="ECO:0000259" key="8">
    <source>
        <dbReference type="PROSITE" id="PS51192"/>
    </source>
</evidence>
<keyword evidence="2" id="KW-0547">Nucleotide-binding</keyword>
<dbReference type="PANTHER" id="PTHR47958">
    <property type="entry name" value="ATP-DEPENDENT RNA HELICASE DBP3"/>
    <property type="match status" value="1"/>
</dbReference>
<dbReference type="InterPro" id="IPR001650">
    <property type="entry name" value="Helicase_C-like"/>
</dbReference>
<sequence>MLNNYSNERQPPNSKPKRERKNVSFDILAAPASDAPTIRKLAAAAASDAPTIRKHVSRSKSEGPVLNLKASRARDAFIKHNNDREIGGRVKLAEGHIIEARNVDALQFFSTHHDYRRGKIREDYIPTFPKGDELYKNSTLTPGAEFQKAMYDDVVGLYCVNAKNEPVTIEMIGNYREAGVSEQLLINLSKMKITQPLPIQCFLIPFLLNCPDQDIVASAPTGSGKTIAVMLPLIELSIRAKKFECARPPHAPYVIIVGATRDLVHQLCLDSLRLANDTGIKIKCAYGEYQREANARHIREGCDILISTTGRFVDLVDKEDVLVQHARYLAVDEADKLVTDELIQDLKLVLENRIRPDVVHALFSATFNEAVLGILPKLLRNNFIRVELQTESISPTVRQKFYNIEPFDRKEELPYDIKEFMHPEQYRVPKTIIYGEGRRTIDYLAIYLSMKGIRSISMHGGRSQSQRNDAWSGFINGKYQVLCASNVAARGMNFPDVVQIINYDAPIDFDTYVHRIGRAGRLGFKAQAITFLNPTDTQQMILASHIVPALKKLGQKCPLWLKTMANFITFGTQDDINVYL</sequence>
<keyword evidence="11" id="KW-1185">Reference proteome</keyword>
<dbReference type="EC" id="3.6.4.13" evidence="1"/>
<dbReference type="PROSITE" id="PS51192">
    <property type="entry name" value="HELICASE_ATP_BIND_1"/>
    <property type="match status" value="1"/>
</dbReference>
<dbReference type="SMART" id="SM00490">
    <property type="entry name" value="HELICc"/>
    <property type="match status" value="1"/>
</dbReference>
<dbReference type="GO" id="GO:0003676">
    <property type="term" value="F:nucleic acid binding"/>
    <property type="evidence" value="ECO:0007669"/>
    <property type="project" value="InterPro"/>
</dbReference>
<evidence type="ECO:0000256" key="4">
    <source>
        <dbReference type="ARBA" id="ARBA00022806"/>
    </source>
</evidence>
<evidence type="ECO:0000256" key="1">
    <source>
        <dbReference type="ARBA" id="ARBA00012552"/>
    </source>
</evidence>
<accession>A0A914Y0U7</accession>
<evidence type="ECO:0000256" key="3">
    <source>
        <dbReference type="ARBA" id="ARBA00022801"/>
    </source>
</evidence>
<keyword evidence="3" id="KW-0378">Hydrolase</keyword>
<evidence type="ECO:0000313" key="12">
    <source>
        <dbReference type="WBParaSite" id="PSU_v2.g12407.t1"/>
    </source>
</evidence>
<dbReference type="GO" id="GO:0003724">
    <property type="term" value="F:RNA helicase activity"/>
    <property type="evidence" value="ECO:0007669"/>
    <property type="project" value="UniProtKB-EC"/>
</dbReference>
<dbReference type="InterPro" id="IPR044742">
    <property type="entry name" value="DEAD/DEAH_RhlB"/>
</dbReference>
<evidence type="ECO:0000313" key="11">
    <source>
        <dbReference type="Proteomes" id="UP000887577"/>
    </source>
</evidence>
<proteinExistence type="predicted"/>
<dbReference type="CDD" id="cd18787">
    <property type="entry name" value="SF2_C_DEAD"/>
    <property type="match status" value="1"/>
</dbReference>
<dbReference type="Pfam" id="PF00271">
    <property type="entry name" value="Helicase_C"/>
    <property type="match status" value="1"/>
</dbReference>
<dbReference type="WBParaSite" id="PSU_v2.g12407.t1">
    <property type="protein sequence ID" value="PSU_v2.g12407.t1"/>
    <property type="gene ID" value="PSU_v2.g12407"/>
</dbReference>
<feature type="domain" description="DEAD-box RNA helicase Q" evidence="10">
    <location>
        <begin position="173"/>
        <end position="201"/>
    </location>
</feature>
<dbReference type="SMART" id="SM00487">
    <property type="entry name" value="DEXDc"/>
    <property type="match status" value="1"/>
</dbReference>
<dbReference type="Pfam" id="PF00270">
    <property type="entry name" value="DEAD"/>
    <property type="match status" value="1"/>
</dbReference>
<feature type="region of interest" description="Disordered" evidence="7">
    <location>
        <begin position="1"/>
        <end position="24"/>
    </location>
</feature>
<evidence type="ECO:0000259" key="9">
    <source>
        <dbReference type="PROSITE" id="PS51194"/>
    </source>
</evidence>
<dbReference type="AlphaFoldDB" id="A0A914Y0U7"/>
<evidence type="ECO:0000256" key="7">
    <source>
        <dbReference type="SAM" id="MobiDB-lite"/>
    </source>
</evidence>
<dbReference type="Proteomes" id="UP000887577">
    <property type="component" value="Unplaced"/>
</dbReference>
<name>A0A914Y0U7_9BILA</name>
<dbReference type="InterPro" id="IPR027417">
    <property type="entry name" value="P-loop_NTPase"/>
</dbReference>
<evidence type="ECO:0000256" key="5">
    <source>
        <dbReference type="ARBA" id="ARBA00022840"/>
    </source>
</evidence>
<dbReference type="PROSITE" id="PS51195">
    <property type="entry name" value="Q_MOTIF"/>
    <property type="match status" value="1"/>
</dbReference>
<keyword evidence="5" id="KW-0067">ATP-binding</keyword>
<dbReference type="SUPFAM" id="SSF52540">
    <property type="entry name" value="P-loop containing nucleoside triphosphate hydrolases"/>
    <property type="match status" value="1"/>
</dbReference>
<feature type="compositionally biased region" description="Polar residues" evidence="7">
    <location>
        <begin position="1"/>
        <end position="12"/>
    </location>
</feature>
<dbReference type="GO" id="GO:0005524">
    <property type="term" value="F:ATP binding"/>
    <property type="evidence" value="ECO:0007669"/>
    <property type="project" value="UniProtKB-KW"/>
</dbReference>
<dbReference type="GO" id="GO:0016787">
    <property type="term" value="F:hydrolase activity"/>
    <property type="evidence" value="ECO:0007669"/>
    <property type="project" value="UniProtKB-KW"/>
</dbReference>
<dbReference type="InterPro" id="IPR014014">
    <property type="entry name" value="RNA_helicase_DEAD_Q_motif"/>
</dbReference>
<dbReference type="Gene3D" id="3.40.50.300">
    <property type="entry name" value="P-loop containing nucleotide triphosphate hydrolases"/>
    <property type="match status" value="2"/>
</dbReference>
<dbReference type="InterPro" id="IPR011545">
    <property type="entry name" value="DEAD/DEAH_box_helicase_dom"/>
</dbReference>
<dbReference type="InterPro" id="IPR014001">
    <property type="entry name" value="Helicase_ATP-bd"/>
</dbReference>
<organism evidence="11 12">
    <name type="scientific">Panagrolaimus superbus</name>
    <dbReference type="NCBI Taxonomy" id="310955"/>
    <lineage>
        <taxon>Eukaryota</taxon>
        <taxon>Metazoa</taxon>
        <taxon>Ecdysozoa</taxon>
        <taxon>Nematoda</taxon>
        <taxon>Chromadorea</taxon>
        <taxon>Rhabditida</taxon>
        <taxon>Tylenchina</taxon>
        <taxon>Panagrolaimomorpha</taxon>
        <taxon>Panagrolaimoidea</taxon>
        <taxon>Panagrolaimidae</taxon>
        <taxon>Panagrolaimus</taxon>
    </lineage>
</organism>
<reference evidence="12" key="1">
    <citation type="submission" date="2022-11" db="UniProtKB">
        <authorList>
            <consortium name="WormBaseParasite"/>
        </authorList>
    </citation>
    <scope>IDENTIFICATION</scope>
</reference>
<dbReference type="CDD" id="cd00268">
    <property type="entry name" value="DEADc"/>
    <property type="match status" value="1"/>
</dbReference>